<keyword evidence="2" id="KW-1185">Reference proteome</keyword>
<proteinExistence type="predicted"/>
<name>A0A158R0K1_NIPBR</name>
<dbReference type="Proteomes" id="UP000271162">
    <property type="component" value="Unassembled WGS sequence"/>
</dbReference>
<sequence length="141" mass="15407">MAHCCCALTALPLDLDPTAKFVVRSVRCRATAYSYRFSEMIMHAIVLAYLLPTVLPQDKDYSVDSHTISCGFSCTKTAQFDIKLTSQDDPVTVICSGHNDTLSCKECCTLMAFVEEIDVNRATGLSPANGVCTCCFLMDPC</sequence>
<gene>
    <name evidence="1" type="ORF">NBR_LOCUS11988</name>
</gene>
<reference evidence="3" key="1">
    <citation type="submission" date="2016-04" db="UniProtKB">
        <authorList>
            <consortium name="WormBaseParasite"/>
        </authorList>
    </citation>
    <scope>IDENTIFICATION</scope>
</reference>
<reference evidence="1 2" key="2">
    <citation type="submission" date="2018-11" db="EMBL/GenBank/DDBJ databases">
        <authorList>
            <consortium name="Pathogen Informatics"/>
        </authorList>
    </citation>
    <scope>NUCLEOTIDE SEQUENCE [LARGE SCALE GENOMIC DNA]</scope>
</reference>
<evidence type="ECO:0000313" key="2">
    <source>
        <dbReference type="Proteomes" id="UP000271162"/>
    </source>
</evidence>
<dbReference type="WBParaSite" id="NBR_0001198701-mRNA-1">
    <property type="protein sequence ID" value="NBR_0001198701-mRNA-1"/>
    <property type="gene ID" value="NBR_0001198701"/>
</dbReference>
<evidence type="ECO:0000313" key="1">
    <source>
        <dbReference type="EMBL" id="VDL75577.1"/>
    </source>
</evidence>
<dbReference type="EMBL" id="UYSL01020647">
    <property type="protein sequence ID" value="VDL75577.1"/>
    <property type="molecule type" value="Genomic_DNA"/>
</dbReference>
<protein>
    <submittedName>
        <fullName evidence="3">Phospholipid scramblase</fullName>
    </submittedName>
</protein>
<dbReference type="AlphaFoldDB" id="A0A158R0K1"/>
<evidence type="ECO:0000313" key="3">
    <source>
        <dbReference type="WBParaSite" id="NBR_0001198701-mRNA-1"/>
    </source>
</evidence>
<organism evidence="3">
    <name type="scientific">Nippostrongylus brasiliensis</name>
    <name type="common">Rat hookworm</name>
    <dbReference type="NCBI Taxonomy" id="27835"/>
    <lineage>
        <taxon>Eukaryota</taxon>
        <taxon>Metazoa</taxon>
        <taxon>Ecdysozoa</taxon>
        <taxon>Nematoda</taxon>
        <taxon>Chromadorea</taxon>
        <taxon>Rhabditida</taxon>
        <taxon>Rhabditina</taxon>
        <taxon>Rhabditomorpha</taxon>
        <taxon>Strongyloidea</taxon>
        <taxon>Heligmosomidae</taxon>
        <taxon>Nippostrongylus</taxon>
    </lineage>
</organism>
<accession>A0A158R0K1</accession>